<keyword evidence="3" id="KW-1185">Reference proteome</keyword>
<evidence type="ECO:0000256" key="1">
    <source>
        <dbReference type="SAM" id="MobiDB-lite"/>
    </source>
</evidence>
<feature type="compositionally biased region" description="Basic and acidic residues" evidence="1">
    <location>
        <begin position="216"/>
        <end position="229"/>
    </location>
</feature>
<accession>A0A4Q1BJ28</accession>
<protein>
    <recommendedName>
        <fullName evidence="4">C2H2-type domain-containing protein</fullName>
    </recommendedName>
</protein>
<dbReference type="PANTHER" id="PTHR21354">
    <property type="entry name" value="ZINC FINGER PROTEIN 511"/>
    <property type="match status" value="1"/>
</dbReference>
<name>A0A4Q1BJ28_TREME</name>
<feature type="compositionally biased region" description="Basic residues" evidence="1">
    <location>
        <begin position="1"/>
        <end position="10"/>
    </location>
</feature>
<reference evidence="2 3" key="1">
    <citation type="submission" date="2016-06" db="EMBL/GenBank/DDBJ databases">
        <title>Evolution of pathogenesis and genome organization in the Tremellales.</title>
        <authorList>
            <person name="Cuomo C."/>
            <person name="Litvintseva A."/>
            <person name="Heitman J."/>
            <person name="Chen Y."/>
            <person name="Sun S."/>
            <person name="Springer D."/>
            <person name="Dromer F."/>
            <person name="Young S."/>
            <person name="Zeng Q."/>
            <person name="Chapman S."/>
            <person name="Gujja S."/>
            <person name="Saif S."/>
            <person name="Birren B."/>
        </authorList>
    </citation>
    <scope>NUCLEOTIDE SEQUENCE [LARGE SCALE GENOMIC DNA]</scope>
    <source>
        <strain evidence="2 3">ATCC 28783</strain>
    </source>
</reference>
<evidence type="ECO:0000313" key="2">
    <source>
        <dbReference type="EMBL" id="RXK37666.1"/>
    </source>
</evidence>
<dbReference type="PANTHER" id="PTHR21354:SF0">
    <property type="entry name" value="ZINC FINGER PROTEIN 511"/>
    <property type="match status" value="1"/>
</dbReference>
<dbReference type="EMBL" id="SDIL01000063">
    <property type="protein sequence ID" value="RXK37666.1"/>
    <property type="molecule type" value="Genomic_DNA"/>
</dbReference>
<organism evidence="2 3">
    <name type="scientific">Tremella mesenterica</name>
    <name type="common">Jelly fungus</name>
    <dbReference type="NCBI Taxonomy" id="5217"/>
    <lineage>
        <taxon>Eukaryota</taxon>
        <taxon>Fungi</taxon>
        <taxon>Dikarya</taxon>
        <taxon>Basidiomycota</taxon>
        <taxon>Agaricomycotina</taxon>
        <taxon>Tremellomycetes</taxon>
        <taxon>Tremellales</taxon>
        <taxon>Tremellaceae</taxon>
        <taxon>Tremella</taxon>
    </lineage>
</organism>
<dbReference type="InParanoid" id="A0A4Q1BJ28"/>
<gene>
    <name evidence="2" type="ORF">M231_05078</name>
</gene>
<comment type="caution">
    <text evidence="2">The sequence shown here is derived from an EMBL/GenBank/DDBJ whole genome shotgun (WGS) entry which is preliminary data.</text>
</comment>
<evidence type="ECO:0000313" key="3">
    <source>
        <dbReference type="Proteomes" id="UP000289152"/>
    </source>
</evidence>
<dbReference type="VEuPathDB" id="FungiDB:TREMEDRAFT_57357"/>
<proteinExistence type="predicted"/>
<dbReference type="OrthoDB" id="18440at2759"/>
<feature type="region of interest" description="Disordered" evidence="1">
    <location>
        <begin position="1"/>
        <end position="44"/>
    </location>
</feature>
<dbReference type="Proteomes" id="UP000289152">
    <property type="component" value="Unassembled WGS sequence"/>
</dbReference>
<dbReference type="InterPro" id="IPR039258">
    <property type="entry name" value="ZNF511"/>
</dbReference>
<dbReference type="AlphaFoldDB" id="A0A4Q1BJ28"/>
<evidence type="ECO:0008006" key="4">
    <source>
        <dbReference type="Google" id="ProtNLM"/>
    </source>
</evidence>
<sequence length="284" mass="32806">MDHQEHRKRARPEESESEESDSSNETTPGSPSLTPPPKYHRASPHTTLDFICTLPPTCSQPETTTSYVTLEELERHQENFHRWICHHPIKVKQDDKTSGSATTTRVPESFASKRGEALLRSCEKVFPEARLLDLHRIETHDPLARERKNKGEKIFECFLPRDQCDRKFANPQKRRRHLIDKHKYPEQYFFSVTNHGLNQIAQQDGLALSMIRPRKYHPEPDRPDQDLSHTQHHQSPSDNIDEKPDIQMEDLTASLMSSLQFVPKAVRKKGVSKAQSTLPQDMPP</sequence>
<feature type="region of interest" description="Disordered" evidence="1">
    <location>
        <begin position="214"/>
        <end position="252"/>
    </location>
</feature>